<evidence type="ECO:0000313" key="2">
    <source>
        <dbReference type="EMBL" id="XDV55726.1"/>
    </source>
</evidence>
<dbReference type="InterPro" id="IPR003115">
    <property type="entry name" value="ParB_N"/>
</dbReference>
<dbReference type="PANTHER" id="PTHR33375:SF1">
    <property type="entry name" value="CHROMOSOME-PARTITIONING PROTEIN PARB-RELATED"/>
    <property type="match status" value="1"/>
</dbReference>
<dbReference type="CDD" id="cd16387">
    <property type="entry name" value="ParB_N_Srx"/>
    <property type="match status" value="1"/>
</dbReference>
<reference evidence="2" key="1">
    <citation type="submission" date="2024-08" db="EMBL/GenBank/DDBJ databases">
        <authorList>
            <person name="Chaddad Z."/>
            <person name="Lamrabet M."/>
            <person name="Bouhnik O."/>
            <person name="Alami S."/>
            <person name="Wipf D."/>
            <person name="Courty P.E."/>
            <person name="Missbah El Idrissi M."/>
        </authorList>
    </citation>
    <scope>NUCLEOTIDE SEQUENCE</scope>
    <source>
        <strain evidence="2">LLZ17</strain>
    </source>
</reference>
<dbReference type="InterPro" id="IPR050336">
    <property type="entry name" value="Chromosome_partition/occlusion"/>
</dbReference>
<dbReference type="SUPFAM" id="SSF110849">
    <property type="entry name" value="ParB/Sulfiredoxin"/>
    <property type="match status" value="1"/>
</dbReference>
<proteinExistence type="predicted"/>
<dbReference type="GO" id="GO:0007059">
    <property type="term" value="P:chromosome segregation"/>
    <property type="evidence" value="ECO:0007669"/>
    <property type="project" value="TreeGrafter"/>
</dbReference>
<dbReference type="InterPro" id="IPR036086">
    <property type="entry name" value="ParB/Sulfiredoxin_sf"/>
</dbReference>
<dbReference type="Pfam" id="PF07506">
    <property type="entry name" value="RepB"/>
    <property type="match status" value="1"/>
</dbReference>
<dbReference type="EMBL" id="CP165734">
    <property type="protein sequence ID" value="XDV55726.1"/>
    <property type="molecule type" value="Genomic_DNA"/>
</dbReference>
<dbReference type="AlphaFoldDB" id="A0AB39XEA9"/>
<protein>
    <submittedName>
        <fullName evidence="2">Plasmid partitioning protein RepB C-terminal domain-containing protein</fullName>
    </submittedName>
</protein>
<accession>A0AB39XEA9</accession>
<dbReference type="GO" id="GO:0005694">
    <property type="term" value="C:chromosome"/>
    <property type="evidence" value="ECO:0007669"/>
    <property type="project" value="TreeGrafter"/>
</dbReference>
<dbReference type="Gene3D" id="3.90.1530.10">
    <property type="entry name" value="Conserved hypothetical protein from pyrococcus furiosus pfu- 392566-001, ParB domain"/>
    <property type="match status" value="1"/>
</dbReference>
<dbReference type="RefSeq" id="WP_369720172.1">
    <property type="nucleotide sequence ID" value="NZ_CP165734.1"/>
</dbReference>
<dbReference type="SMART" id="SM00470">
    <property type="entry name" value="ParB"/>
    <property type="match status" value="1"/>
</dbReference>
<feature type="domain" description="ParB-like N-terminal" evidence="1">
    <location>
        <begin position="15"/>
        <end position="109"/>
    </location>
</feature>
<gene>
    <name evidence="2" type="ORF">AB8Z38_23590</name>
</gene>
<dbReference type="InterPro" id="IPR011111">
    <property type="entry name" value="Plasmid_RepB"/>
</dbReference>
<sequence length="306" mass="34472">MDNPEVKIAFQEDILVIPIGSILPLKQVSDETKKLVRYKRVAQSIAEVGLIEPLVVSRQPDENGKYLLLDGHWRRAALLDRGEMSARCILAHDDETFTYNKRVNHLATIQEYFMIVRALARGVSEEKLAKALDVNIGHIKRRRAMLDGISSEVIEMLKDKMVSPVTFDVLRRMGPMRQVEVAELMLSASNFTVGYARALLAATKQIDLAKPERMKKIDGMTPEQIARMEREMSVLQQDFKAVGSSYGEDVLHLVIACGYIVKLVGNKKVERYLDQNHPEILEEFRSIVSVTSLDSPGHTDATAAKR</sequence>
<organism evidence="2">
    <name type="scientific">Bradyrhizobium sp. LLZ17</name>
    <dbReference type="NCBI Taxonomy" id="3239388"/>
    <lineage>
        <taxon>Bacteria</taxon>
        <taxon>Pseudomonadati</taxon>
        <taxon>Pseudomonadota</taxon>
        <taxon>Alphaproteobacteria</taxon>
        <taxon>Hyphomicrobiales</taxon>
        <taxon>Nitrobacteraceae</taxon>
        <taxon>Bradyrhizobium</taxon>
    </lineage>
</organism>
<dbReference type="SUPFAM" id="SSF109709">
    <property type="entry name" value="KorB DNA-binding domain-like"/>
    <property type="match status" value="1"/>
</dbReference>
<name>A0AB39XEA9_9BRAD</name>
<evidence type="ECO:0000259" key="1">
    <source>
        <dbReference type="SMART" id="SM00470"/>
    </source>
</evidence>
<dbReference type="PANTHER" id="PTHR33375">
    <property type="entry name" value="CHROMOSOME-PARTITIONING PROTEIN PARB-RELATED"/>
    <property type="match status" value="1"/>
</dbReference>